<evidence type="ECO:0000256" key="3">
    <source>
        <dbReference type="ARBA" id="ARBA00004496"/>
    </source>
</evidence>
<keyword evidence="7" id="KW-0963">Cytoplasm</keyword>
<reference evidence="17 18" key="1">
    <citation type="submission" date="2024-06" db="EMBL/GenBank/DDBJ databases">
        <authorList>
            <person name="Pan Q."/>
            <person name="Wen M."/>
            <person name="Jouanno E."/>
            <person name="Zahm M."/>
            <person name="Klopp C."/>
            <person name="Cabau C."/>
            <person name="Louis A."/>
            <person name="Berthelot C."/>
            <person name="Parey E."/>
            <person name="Roest Crollius H."/>
            <person name="Montfort J."/>
            <person name="Robinson-Rechavi M."/>
            <person name="Bouchez O."/>
            <person name="Lampietro C."/>
            <person name="Lopez Roques C."/>
            <person name="Donnadieu C."/>
            <person name="Postlethwait J."/>
            <person name="Bobe J."/>
            <person name="Verreycken H."/>
            <person name="Guiguen Y."/>
        </authorList>
    </citation>
    <scope>NUCLEOTIDE SEQUENCE [LARGE SCALE GENOMIC DNA]</scope>
    <source>
        <strain evidence="17">Up_M1</strain>
        <tissue evidence="17">Testis</tissue>
    </source>
</reference>
<evidence type="ECO:0000313" key="18">
    <source>
        <dbReference type="Proteomes" id="UP001557470"/>
    </source>
</evidence>
<dbReference type="Pfam" id="PF00773">
    <property type="entry name" value="RNB"/>
    <property type="match status" value="1"/>
</dbReference>
<evidence type="ECO:0000256" key="7">
    <source>
        <dbReference type="ARBA" id="ARBA00022490"/>
    </source>
</evidence>
<dbReference type="Pfam" id="PF17849">
    <property type="entry name" value="OB_Dis3"/>
    <property type="match status" value="1"/>
</dbReference>
<dbReference type="GO" id="GO:0008859">
    <property type="term" value="F:exoribonuclease II activity"/>
    <property type="evidence" value="ECO:0007669"/>
    <property type="project" value="UniProtKB-EC"/>
</dbReference>
<dbReference type="GO" id="GO:0000178">
    <property type="term" value="C:exosome (RNase complex)"/>
    <property type="evidence" value="ECO:0007669"/>
    <property type="project" value="UniProtKB-KW"/>
</dbReference>
<comment type="subcellular location">
    <subcellularLocation>
        <location evidence="3">Cytoplasm</location>
    </subcellularLocation>
</comment>
<evidence type="ECO:0000256" key="13">
    <source>
        <dbReference type="ARBA" id="ARBA00022884"/>
    </source>
</evidence>
<dbReference type="GO" id="GO:0006401">
    <property type="term" value="P:RNA catabolic process"/>
    <property type="evidence" value="ECO:0007669"/>
    <property type="project" value="UniProtKB-ARBA"/>
</dbReference>
<dbReference type="FunFam" id="2.40.50.690:FF:000004">
    <property type="entry name" value="DIS3-like exonuclease 1 isoform X1"/>
    <property type="match status" value="1"/>
</dbReference>
<evidence type="ECO:0000259" key="16">
    <source>
        <dbReference type="SMART" id="SM00955"/>
    </source>
</evidence>
<dbReference type="Pfam" id="PF17216">
    <property type="entry name" value="Rrp44_CSD1"/>
    <property type="match status" value="1"/>
</dbReference>
<keyword evidence="9" id="KW-0378">Hydrolase</keyword>
<dbReference type="SMART" id="SM00955">
    <property type="entry name" value="RNB"/>
    <property type="match status" value="1"/>
</dbReference>
<evidence type="ECO:0000256" key="14">
    <source>
        <dbReference type="RuleBase" id="RU003901"/>
    </source>
</evidence>
<feature type="compositionally biased region" description="Basic and acidic residues" evidence="15">
    <location>
        <begin position="1006"/>
        <end position="1021"/>
    </location>
</feature>
<evidence type="ECO:0000256" key="1">
    <source>
        <dbReference type="ARBA" id="ARBA00001849"/>
    </source>
</evidence>
<evidence type="ECO:0000256" key="10">
    <source>
        <dbReference type="ARBA" id="ARBA00022835"/>
    </source>
</evidence>
<dbReference type="Gene3D" id="2.40.50.700">
    <property type="match status" value="1"/>
</dbReference>
<dbReference type="Proteomes" id="UP001557470">
    <property type="component" value="Unassembled WGS sequence"/>
</dbReference>
<dbReference type="InterPro" id="IPR001900">
    <property type="entry name" value="RNase_II/R"/>
</dbReference>
<evidence type="ECO:0000256" key="6">
    <source>
        <dbReference type="ARBA" id="ARBA00016366"/>
    </source>
</evidence>
<evidence type="ECO:0000256" key="4">
    <source>
        <dbReference type="ARBA" id="ARBA00005785"/>
    </source>
</evidence>
<comment type="catalytic activity">
    <reaction evidence="1">
        <text>Exonucleolytic cleavage in the 3'- to 5'-direction to yield nucleoside 5'-phosphates.</text>
        <dbReference type="EC" id="3.1.13.1"/>
    </reaction>
</comment>
<dbReference type="GO" id="GO:0019899">
    <property type="term" value="F:enzyme binding"/>
    <property type="evidence" value="ECO:0007669"/>
    <property type="project" value="UniProtKB-ARBA"/>
</dbReference>
<accession>A0ABD0XUK6</accession>
<dbReference type="EC" id="3.1.13.1" evidence="5"/>
<dbReference type="SUPFAM" id="SSF50249">
    <property type="entry name" value="Nucleic acid-binding proteins"/>
    <property type="match status" value="3"/>
</dbReference>
<keyword evidence="10" id="KW-0271">Exosome</keyword>
<comment type="similarity">
    <text evidence="4 14">Belongs to the RNR ribonuclease family.</text>
</comment>
<evidence type="ECO:0000256" key="9">
    <source>
        <dbReference type="ARBA" id="ARBA00022801"/>
    </source>
</evidence>
<evidence type="ECO:0000256" key="2">
    <source>
        <dbReference type="ARBA" id="ARBA00001946"/>
    </source>
</evidence>
<dbReference type="GO" id="GO:0010467">
    <property type="term" value="P:gene expression"/>
    <property type="evidence" value="ECO:0007669"/>
    <property type="project" value="UniProtKB-ARBA"/>
</dbReference>
<name>A0ABD0XUK6_UMBPY</name>
<evidence type="ECO:0000256" key="8">
    <source>
        <dbReference type="ARBA" id="ARBA00022722"/>
    </source>
</evidence>
<dbReference type="PROSITE" id="PS01175">
    <property type="entry name" value="RIBONUCLEASE_II"/>
    <property type="match status" value="1"/>
</dbReference>
<dbReference type="PANTHER" id="PTHR23355">
    <property type="entry name" value="RIBONUCLEASE"/>
    <property type="match status" value="1"/>
</dbReference>
<comment type="cofactor">
    <cofactor evidence="2">
        <name>Mg(2+)</name>
        <dbReference type="ChEBI" id="CHEBI:18420"/>
    </cofactor>
</comment>
<feature type="compositionally biased region" description="Low complexity" evidence="15">
    <location>
        <begin position="974"/>
        <end position="1005"/>
    </location>
</feature>
<dbReference type="GO" id="GO:0005737">
    <property type="term" value="C:cytoplasm"/>
    <property type="evidence" value="ECO:0007669"/>
    <property type="project" value="UniProtKB-SubCell"/>
</dbReference>
<dbReference type="EMBL" id="JAGEUA010000002">
    <property type="protein sequence ID" value="KAL1007600.1"/>
    <property type="molecule type" value="Genomic_DNA"/>
</dbReference>
<comment type="caution">
    <text evidence="17">The sequence shown here is derived from an EMBL/GenBank/DDBJ whole genome shotgun (WGS) entry which is preliminary data.</text>
</comment>
<proteinExistence type="inferred from homology"/>
<keyword evidence="13" id="KW-0694">RNA-binding</keyword>
<sequence length="1064" mass="120042">MIKTEKVLHLKSSRGRKVRVVREHYLRERVPCYSSLCQAECANEGKVLSGDVTHYVVPDAGVARDFMEVLEFREIQGVVFTQTACQAVQHTRGRRQYNRLRSLLKDPRHDCVLFANEFQEYSFCPREKGEPQDKWQTRCVYQAAVWYHDHLAGLKPIVMITEDQAAVVEYGSLNRGVYILSTQEYLRTFWPGLQAAQELYCSIAQALQERGSEGTEREYTEHLPAEVLEAGIKSGRYVQGTLNVNKHRSQHEAFVRFESSSNKSTELNSDVLVCGGKNRNRAVHGDMVAVELLPKGEWRGRTMALTEGQGEEKGEETQSQVMPTGRVVGILQRNWRDYVVTFPPREETQSQSRNSQRILVTPWDQRIPKIRISTQQADILQDHRVIVRLDSWESTSLYPNGHSVRVLGRAGELETEVQTILIENGVHVAPFSEAQLREMPVSSSERPWTLDPEQVVTRRDLRDTHLVFSIDPLGCEDVDDTLSIRKLPPGPRGPRLELGVHIADVTHFVKEGSLTDLEARTRATTYYLADRRYDMLPAVLSADLCSLLGGVDRYAMSVMWDLDAQTLAVNKVWYGRTLIRSSYQLHYELAQALLDGDEADVPELVKLPPGKRDVQLAQLIEALETLTHVARHLRAQRDSGGALELEGVEVRAQLDQDKNITALVPRQPLEVHETVAECMIYANHWVARKIQESFPQQALLRHHPPPRQEFFTQLQDSARARGFTIDTRSNKALAESLDRAVDPQDPLVNRLLRVMATQAMSNALYFSTGACPVDQYYHYGLALDRYTHFTSPIRRYADMIVHRMLTAAIAMEKGAGPAKASASSKELEELAQHINNKNRAAQHAQKLSTELFQCLYFRDKDPQSDERCVANAVIYSTRANGMLVFIPQYGLKGAVYLKNREGEVVSVMQDGRCEWKAGSLLRSLDHISTTTASGTSTFNLFQHITVQISVQPSRCHSDTLHLEVVSSKPHRTPEPQGQTTPPQGTRGRSRLVQEVVRQAEEASQQAEEKRGRASRISREEREFRQSKVPNLYCLLEEVRELALLDITGCGVGLGSAAQPCSASA</sequence>
<gene>
    <name evidence="17" type="ORF">UPYG_G00088950</name>
</gene>
<dbReference type="Gene3D" id="2.40.50.690">
    <property type="match status" value="1"/>
</dbReference>
<dbReference type="FunFam" id="2.40.50.140:FF:000143">
    <property type="entry name" value="DIS3-like exonuclease 1 isoform X1"/>
    <property type="match status" value="1"/>
</dbReference>
<organism evidence="17 18">
    <name type="scientific">Umbra pygmaea</name>
    <name type="common">Eastern mudminnow</name>
    <dbReference type="NCBI Taxonomy" id="75934"/>
    <lineage>
        <taxon>Eukaryota</taxon>
        <taxon>Metazoa</taxon>
        <taxon>Chordata</taxon>
        <taxon>Craniata</taxon>
        <taxon>Vertebrata</taxon>
        <taxon>Euteleostomi</taxon>
        <taxon>Actinopterygii</taxon>
        <taxon>Neopterygii</taxon>
        <taxon>Teleostei</taxon>
        <taxon>Protacanthopterygii</taxon>
        <taxon>Esociformes</taxon>
        <taxon>Umbridae</taxon>
        <taxon>Umbra</taxon>
    </lineage>
</organism>
<dbReference type="GO" id="GO:0003723">
    <property type="term" value="F:RNA binding"/>
    <property type="evidence" value="ECO:0007669"/>
    <property type="project" value="UniProtKB-KW"/>
</dbReference>
<evidence type="ECO:0000256" key="11">
    <source>
        <dbReference type="ARBA" id="ARBA00022839"/>
    </source>
</evidence>
<evidence type="ECO:0000313" key="17">
    <source>
        <dbReference type="EMBL" id="KAL1007600.1"/>
    </source>
</evidence>
<keyword evidence="12" id="KW-0460">Magnesium</keyword>
<evidence type="ECO:0000256" key="12">
    <source>
        <dbReference type="ARBA" id="ARBA00022842"/>
    </source>
</evidence>
<dbReference type="FunFam" id="2.40.50.700:FF:000004">
    <property type="entry name" value="Exosome complex exonuclease RRP44 homolog A"/>
    <property type="match status" value="1"/>
</dbReference>
<dbReference type="AlphaFoldDB" id="A0ABD0XUK6"/>
<evidence type="ECO:0000256" key="5">
    <source>
        <dbReference type="ARBA" id="ARBA00012163"/>
    </source>
</evidence>
<dbReference type="CDD" id="cd09862">
    <property type="entry name" value="PIN_Rrp44-like"/>
    <property type="match status" value="1"/>
</dbReference>
<keyword evidence="18" id="KW-1185">Reference proteome</keyword>
<keyword evidence="11" id="KW-0269">Exonuclease</keyword>
<dbReference type="InterPro" id="IPR041505">
    <property type="entry name" value="Dis3_CSD2"/>
</dbReference>
<feature type="region of interest" description="Disordered" evidence="15">
    <location>
        <begin position="965"/>
        <end position="1021"/>
    </location>
</feature>
<keyword evidence="8" id="KW-0540">Nuclease</keyword>
<dbReference type="InterPro" id="IPR050180">
    <property type="entry name" value="RNR_Ribonuclease"/>
</dbReference>
<dbReference type="FunFam" id="3.40.50.1010:FF:000021">
    <property type="entry name" value="DIS3-like exonuclease 1 isoform X1"/>
    <property type="match status" value="1"/>
</dbReference>
<dbReference type="Gene3D" id="3.40.50.1010">
    <property type="entry name" value="5'-nuclease"/>
    <property type="match status" value="1"/>
</dbReference>
<dbReference type="Gene3D" id="2.40.50.140">
    <property type="entry name" value="Nucleic acid-binding proteins"/>
    <property type="match status" value="1"/>
</dbReference>
<evidence type="ECO:0000256" key="15">
    <source>
        <dbReference type="SAM" id="MobiDB-lite"/>
    </source>
</evidence>
<dbReference type="InterPro" id="IPR022966">
    <property type="entry name" value="RNase_II/R_CS"/>
</dbReference>
<feature type="domain" description="RNB" evidence="16">
    <location>
        <begin position="458"/>
        <end position="811"/>
    </location>
</feature>
<protein>
    <recommendedName>
        <fullName evidence="6">DIS3-like exonuclease 1</fullName>
        <ecNumber evidence="5">3.1.13.1</ecNumber>
    </recommendedName>
</protein>
<dbReference type="InterPro" id="IPR033771">
    <property type="entry name" value="Rrp44_CSD1"/>
</dbReference>
<dbReference type="InterPro" id="IPR012340">
    <property type="entry name" value="NA-bd_OB-fold"/>
</dbReference>
<dbReference type="PANTHER" id="PTHR23355:SF30">
    <property type="entry name" value="DIS3-LIKE EXONUCLEASE 1"/>
    <property type="match status" value="1"/>
</dbReference>